<dbReference type="Proteomes" id="UP000030588">
    <property type="component" value="Unassembled WGS sequence"/>
</dbReference>
<feature type="domain" description="Flagellar basal body rod protein N-terminal" evidence="3">
    <location>
        <begin position="7"/>
        <end position="35"/>
    </location>
</feature>
<evidence type="ECO:0000259" key="3">
    <source>
        <dbReference type="Pfam" id="PF00460"/>
    </source>
</evidence>
<comment type="caution">
    <text evidence="6">The sequence shown here is derived from an EMBL/GenBank/DDBJ whole genome shotgun (WGS) entry which is preliminary data.</text>
</comment>
<accession>A0A0A6VGG5</accession>
<dbReference type="Pfam" id="PF06429">
    <property type="entry name" value="Flg_bbr_C"/>
    <property type="match status" value="1"/>
</dbReference>
<evidence type="ECO:0000313" key="7">
    <source>
        <dbReference type="EMBL" id="NEY18365.1"/>
    </source>
</evidence>
<organism evidence="6 8">
    <name type="scientific">Heyndrickxia ginsengihumi</name>
    <dbReference type="NCBI Taxonomy" id="363870"/>
    <lineage>
        <taxon>Bacteria</taxon>
        <taxon>Bacillati</taxon>
        <taxon>Bacillota</taxon>
        <taxon>Bacilli</taxon>
        <taxon>Bacillales</taxon>
        <taxon>Bacillaceae</taxon>
        <taxon>Heyndrickxia</taxon>
    </lineage>
</organism>
<comment type="subcellular location">
    <subcellularLocation>
        <location evidence="2">Bacterial flagellum basal body</location>
    </subcellularLocation>
</comment>
<dbReference type="RefSeq" id="WP_025727676.1">
    <property type="nucleotide sequence ID" value="NZ_JAAIWK010000001.1"/>
</dbReference>
<reference evidence="6 8" key="1">
    <citation type="submission" date="2014-10" db="EMBL/GenBank/DDBJ databases">
        <title>Draft genome of phytase producing Bacillus ginsengihumi strain M2.11.</title>
        <authorList>
            <person name="Toymentseva A."/>
            <person name="Boulygina E.A."/>
            <person name="Kazakov S.V."/>
            <person name="Kayumov I."/>
            <person name="Suleimanova A.D."/>
            <person name="Mardanova A.M."/>
            <person name="Maria S.N."/>
            <person name="Sergey M.Y."/>
            <person name="Sharipova M.R."/>
        </authorList>
    </citation>
    <scope>NUCLEOTIDE SEQUENCE [LARGE SCALE GENOMIC DNA]</scope>
    <source>
        <strain evidence="6 8">M2.11</strain>
    </source>
</reference>
<feature type="domain" description="Flagellar hook protein FlgE/F/G-like D1" evidence="5">
    <location>
        <begin position="112"/>
        <end position="171"/>
    </location>
</feature>
<dbReference type="SUPFAM" id="SSF117143">
    <property type="entry name" value="Flagellar hook protein flgE"/>
    <property type="match status" value="1"/>
</dbReference>
<dbReference type="AlphaFoldDB" id="A0A0A6VGG5"/>
<proteinExistence type="inferred from homology"/>
<feature type="domain" description="Flagellar basal-body/hook protein C-terminal" evidence="4">
    <location>
        <begin position="232"/>
        <end position="276"/>
    </location>
</feature>
<evidence type="ECO:0000313" key="6">
    <source>
        <dbReference type="EMBL" id="KHD86676.1"/>
    </source>
</evidence>
<dbReference type="Pfam" id="PF00460">
    <property type="entry name" value="Flg_bb_rod"/>
    <property type="match status" value="1"/>
</dbReference>
<evidence type="ECO:0000256" key="2">
    <source>
        <dbReference type="RuleBase" id="RU362116"/>
    </source>
</evidence>
<sequence length="278" mass="30558">MNRSMITATNSLSQLQKKLDIISNNIANSDTTGFKKKEATFTDLLVQQFNNQPDSNKETGRLTPTGIRIGVGSKVAKSDMVTAQGSLEQTDRSLDIAFTKENQYLKVLVQDNGKNDVQFTRDGALYVSPVGNNEMMLVNSDGNPILNENDQAITFNKDAQKYNIDQNGKLTITYANGQSTSVNLGVVSVQNPQVLEQAGNNLLKLPQNLNTNLTNVYTNLTGANRANISIEQGSLEKSNVDIGTEMTDLLKTERSYQLQTRAINIADQMMGLVNSMRQ</sequence>
<evidence type="ECO:0000259" key="5">
    <source>
        <dbReference type="Pfam" id="PF22692"/>
    </source>
</evidence>
<reference evidence="7 9" key="3">
    <citation type="submission" date="2020-03" db="EMBL/GenBank/DDBJ databases">
        <title>Bacillus aquiflavi sp. nov., isolated from yellow water of strong flavor Chinese baijiu in Yibin region of China.</title>
        <authorList>
            <person name="Xie J."/>
        </authorList>
    </citation>
    <scope>NUCLEOTIDE SEQUENCE [LARGE SCALE GENOMIC DNA]</scope>
    <source>
        <strain evidence="7 9">Gsoil 114</strain>
    </source>
</reference>
<keyword evidence="6" id="KW-0966">Cell projection</keyword>
<dbReference type="Pfam" id="PF22692">
    <property type="entry name" value="LlgE_F_G_D1"/>
    <property type="match status" value="1"/>
</dbReference>
<dbReference type="InterPro" id="IPR053967">
    <property type="entry name" value="LlgE_F_G-like_D1"/>
</dbReference>
<keyword evidence="2" id="KW-0975">Bacterial flagellum</keyword>
<dbReference type="Proteomes" id="UP000476934">
    <property type="component" value="Unassembled WGS sequence"/>
</dbReference>
<dbReference type="InterPro" id="IPR037925">
    <property type="entry name" value="FlgE/F/G-like"/>
</dbReference>
<dbReference type="GO" id="GO:0071978">
    <property type="term" value="P:bacterial-type flagellum-dependent swarming motility"/>
    <property type="evidence" value="ECO:0007669"/>
    <property type="project" value="TreeGrafter"/>
</dbReference>
<dbReference type="NCBIfam" id="TIGR03506">
    <property type="entry name" value="FlgEFG_subfam"/>
    <property type="match status" value="1"/>
</dbReference>
<dbReference type="STRING" id="363870.NG54_00975"/>
<dbReference type="EMBL" id="JAAIWK010000001">
    <property type="protein sequence ID" value="NEY18365.1"/>
    <property type="molecule type" value="Genomic_DNA"/>
</dbReference>
<reference evidence="7" key="2">
    <citation type="submission" date="2020-02" db="EMBL/GenBank/DDBJ databases">
        <authorList>
            <person name="Feng H."/>
        </authorList>
    </citation>
    <scope>NUCLEOTIDE SEQUENCE [LARGE SCALE GENOMIC DNA]</scope>
    <source>
        <strain evidence="7">Gsoil 114</strain>
    </source>
</reference>
<protein>
    <submittedName>
        <fullName evidence="6">Flagellar basal body rod protein FlgG</fullName>
    </submittedName>
    <submittedName>
        <fullName evidence="7">Flagellar hook-basal body protein</fullName>
    </submittedName>
</protein>
<dbReference type="EMBL" id="JRUN01000002">
    <property type="protein sequence ID" value="KHD86676.1"/>
    <property type="molecule type" value="Genomic_DNA"/>
</dbReference>
<comment type="similarity">
    <text evidence="1 2">Belongs to the flagella basal body rod proteins family.</text>
</comment>
<gene>
    <name evidence="7" type="ORF">G4D61_00090</name>
    <name evidence="6" type="ORF">NG54_00975</name>
</gene>
<evidence type="ECO:0000259" key="4">
    <source>
        <dbReference type="Pfam" id="PF06429"/>
    </source>
</evidence>
<evidence type="ECO:0000256" key="1">
    <source>
        <dbReference type="ARBA" id="ARBA00009677"/>
    </source>
</evidence>
<dbReference type="OrthoDB" id="9804559at2"/>
<evidence type="ECO:0000313" key="8">
    <source>
        <dbReference type="Proteomes" id="UP000030588"/>
    </source>
</evidence>
<evidence type="ECO:0000313" key="9">
    <source>
        <dbReference type="Proteomes" id="UP000476934"/>
    </source>
</evidence>
<keyword evidence="6" id="KW-0969">Cilium</keyword>
<dbReference type="InterPro" id="IPR001444">
    <property type="entry name" value="Flag_bb_rod_N"/>
</dbReference>
<keyword evidence="6" id="KW-0282">Flagellum</keyword>
<dbReference type="InterPro" id="IPR020013">
    <property type="entry name" value="Flagellar_FlgE/F/G"/>
</dbReference>
<dbReference type="PANTHER" id="PTHR30435">
    <property type="entry name" value="FLAGELLAR PROTEIN"/>
    <property type="match status" value="1"/>
</dbReference>
<name>A0A0A6VGG5_9BACI</name>
<keyword evidence="9" id="KW-1185">Reference proteome</keyword>
<dbReference type="PANTHER" id="PTHR30435:SF19">
    <property type="entry name" value="FLAGELLAR BASAL-BODY ROD PROTEIN FLGG"/>
    <property type="match status" value="1"/>
</dbReference>
<dbReference type="InterPro" id="IPR010930">
    <property type="entry name" value="Flg_bb/hook_C_dom"/>
</dbReference>
<dbReference type="GO" id="GO:0009425">
    <property type="term" value="C:bacterial-type flagellum basal body"/>
    <property type="evidence" value="ECO:0007669"/>
    <property type="project" value="UniProtKB-SubCell"/>
</dbReference>